<dbReference type="PRINTS" id="PR00155">
    <property type="entry name" value="AMICYANIN"/>
</dbReference>
<evidence type="ECO:0000256" key="2">
    <source>
        <dbReference type="ARBA" id="ARBA00022448"/>
    </source>
</evidence>
<comment type="subcellular location">
    <subcellularLocation>
        <location evidence="1">Periplasm</location>
    </subcellularLocation>
</comment>
<feature type="binding site" evidence="7">
    <location>
        <position position="101"/>
    </location>
    <ligand>
        <name>Cu cation</name>
        <dbReference type="ChEBI" id="CHEBI:23378"/>
    </ligand>
</feature>
<feature type="binding site" evidence="7">
    <location>
        <position position="98"/>
    </location>
    <ligand>
        <name>Cu cation</name>
        <dbReference type="ChEBI" id="CHEBI:23378"/>
    </ligand>
</feature>
<dbReference type="GO" id="GO:0009055">
    <property type="term" value="F:electron transfer activity"/>
    <property type="evidence" value="ECO:0007669"/>
    <property type="project" value="InterPro"/>
</dbReference>
<feature type="domain" description="Blue (type 1) copper" evidence="8">
    <location>
        <begin position="37"/>
        <end position="110"/>
    </location>
</feature>
<dbReference type="GO" id="GO:0042597">
    <property type="term" value="C:periplasmic space"/>
    <property type="evidence" value="ECO:0007669"/>
    <property type="project" value="UniProtKB-SubCell"/>
</dbReference>
<dbReference type="GO" id="GO:0005507">
    <property type="term" value="F:copper ion binding"/>
    <property type="evidence" value="ECO:0007669"/>
    <property type="project" value="InterPro"/>
</dbReference>
<keyword evidence="3 7" id="KW-0479">Metal-binding</keyword>
<dbReference type="PANTHER" id="PTHR36507:SF1">
    <property type="entry name" value="BLL1555 PROTEIN"/>
    <property type="match status" value="1"/>
</dbReference>
<evidence type="ECO:0000256" key="4">
    <source>
        <dbReference type="ARBA" id="ARBA00022764"/>
    </source>
</evidence>
<comment type="cofactor">
    <cofactor evidence="7">
        <name>Cu cation</name>
        <dbReference type="ChEBI" id="CHEBI:23378"/>
    </cofactor>
    <text evidence="7">Binds 1 copper ion per subunit.</text>
</comment>
<dbReference type="AlphaFoldDB" id="A0AA49J2H2"/>
<evidence type="ECO:0000256" key="3">
    <source>
        <dbReference type="ARBA" id="ARBA00022723"/>
    </source>
</evidence>
<protein>
    <submittedName>
        <fullName evidence="9">Plastocyanin/azurin family copper-binding protein</fullName>
    </submittedName>
</protein>
<evidence type="ECO:0000259" key="8">
    <source>
        <dbReference type="Pfam" id="PF00127"/>
    </source>
</evidence>
<dbReference type="PANTHER" id="PTHR36507">
    <property type="entry name" value="BLL1555 PROTEIN"/>
    <property type="match status" value="1"/>
</dbReference>
<evidence type="ECO:0000256" key="5">
    <source>
        <dbReference type="ARBA" id="ARBA00022982"/>
    </source>
</evidence>
<dbReference type="InterPro" id="IPR000923">
    <property type="entry name" value="BlueCu_1"/>
</dbReference>
<dbReference type="SUPFAM" id="SSF49503">
    <property type="entry name" value="Cupredoxins"/>
    <property type="match status" value="1"/>
</dbReference>
<dbReference type="EMBL" id="CP107246">
    <property type="protein sequence ID" value="WIM06841.1"/>
    <property type="molecule type" value="Genomic_DNA"/>
</dbReference>
<name>A0AA49J2H2_9PROT</name>
<evidence type="ECO:0000256" key="7">
    <source>
        <dbReference type="PIRSR" id="PIRSR602386-1"/>
    </source>
</evidence>
<evidence type="ECO:0000256" key="1">
    <source>
        <dbReference type="ARBA" id="ARBA00004418"/>
    </source>
</evidence>
<dbReference type="Pfam" id="PF00127">
    <property type="entry name" value="Copper-bind"/>
    <property type="match status" value="1"/>
</dbReference>
<dbReference type="InterPro" id="IPR052721">
    <property type="entry name" value="ET_Amicyanin"/>
</dbReference>
<evidence type="ECO:0000256" key="6">
    <source>
        <dbReference type="ARBA" id="ARBA00023008"/>
    </source>
</evidence>
<dbReference type="Gene3D" id="2.60.40.420">
    <property type="entry name" value="Cupredoxins - blue copper proteins"/>
    <property type="match status" value="1"/>
</dbReference>
<feature type="binding site" evidence="7">
    <location>
        <position position="62"/>
    </location>
    <ligand>
        <name>Cu cation</name>
        <dbReference type="ChEBI" id="CHEBI:23378"/>
    </ligand>
</feature>
<keyword evidence="4" id="KW-0574">Periplasm</keyword>
<evidence type="ECO:0000313" key="9">
    <source>
        <dbReference type="EMBL" id="WIM06841.1"/>
    </source>
</evidence>
<sequence>MGAVFRLFLLVGVVGIFPAAPAVLAGETVDVRIVGNAFAPAELTVKVGTTVKWTNHEKRTSHSVVFLGSAAGVESERFFPGESWSRTFDRPGNYPYTCEPHPEMLGRIVVIK</sequence>
<gene>
    <name evidence="9" type="ORF">OHM77_06125</name>
</gene>
<reference evidence="9" key="1">
    <citation type="journal article" date="2023" name="Nat. Microbiol.">
        <title>Enrichment and characterization of a nitric oxide-reducing microbial community in a continuous bioreactor.</title>
        <authorList>
            <person name="Garrido-Amador P."/>
            <person name="Stortenbeker N."/>
            <person name="Wessels H.J.C.T."/>
            <person name="Speth D.R."/>
            <person name="Garcia-Heredia I."/>
            <person name="Kartal B."/>
        </authorList>
    </citation>
    <scope>NUCLEOTIDE SEQUENCE</scope>
    <source>
        <strain evidence="9">MAG1</strain>
    </source>
</reference>
<accession>A0AA49J2H2</accession>
<keyword evidence="6 7" id="KW-0186">Copper</keyword>
<keyword evidence="5" id="KW-0249">Electron transport</keyword>
<dbReference type="InterPro" id="IPR002386">
    <property type="entry name" value="Amicyanin/Pseudoazurin"/>
</dbReference>
<dbReference type="KEGG" id="npv:OHM77_06125"/>
<dbReference type="InterPro" id="IPR008972">
    <property type="entry name" value="Cupredoxin"/>
</dbReference>
<dbReference type="Proteomes" id="UP001234916">
    <property type="component" value="Chromosome"/>
</dbReference>
<keyword evidence="2" id="KW-0813">Transport</keyword>
<organism evidence="9">
    <name type="scientific">Candidatus Nitricoxidivorans perseverans</name>
    <dbReference type="NCBI Taxonomy" id="2975601"/>
    <lineage>
        <taxon>Bacteria</taxon>
        <taxon>Pseudomonadati</taxon>
        <taxon>Pseudomonadota</taxon>
        <taxon>Betaproteobacteria</taxon>
        <taxon>Nitrosomonadales</taxon>
        <taxon>Sterolibacteriaceae</taxon>
        <taxon>Candidatus Nitricoxidivorans</taxon>
    </lineage>
</organism>
<proteinExistence type="predicted"/>